<comment type="caution">
    <text evidence="1">The sequence shown here is derived from an EMBL/GenBank/DDBJ whole genome shotgun (WGS) entry which is preliminary data.</text>
</comment>
<proteinExistence type="predicted"/>
<keyword evidence="2" id="KW-1185">Reference proteome</keyword>
<reference evidence="1 2" key="1">
    <citation type="journal article" date="2021" name="Hortic Res">
        <title>High-quality reference genome and annotation aids understanding of berry development for evergreen blueberry (Vaccinium darrowii).</title>
        <authorList>
            <person name="Yu J."/>
            <person name="Hulse-Kemp A.M."/>
            <person name="Babiker E."/>
            <person name="Staton M."/>
        </authorList>
    </citation>
    <scope>NUCLEOTIDE SEQUENCE [LARGE SCALE GENOMIC DNA]</scope>
    <source>
        <strain evidence="2">cv. NJ 8807/NJ 8810</strain>
        <tissue evidence="1">Young leaf</tissue>
    </source>
</reference>
<name>A0ACB7Y3D1_9ERIC</name>
<protein>
    <submittedName>
        <fullName evidence="1">Uncharacterized protein</fullName>
    </submittedName>
</protein>
<evidence type="ECO:0000313" key="2">
    <source>
        <dbReference type="Proteomes" id="UP000828048"/>
    </source>
</evidence>
<evidence type="ECO:0000313" key="1">
    <source>
        <dbReference type="EMBL" id="KAH7847440.1"/>
    </source>
</evidence>
<dbReference type="EMBL" id="CM037155">
    <property type="protein sequence ID" value="KAH7847440.1"/>
    <property type="molecule type" value="Genomic_DNA"/>
</dbReference>
<sequence length="1285" mass="141303">MNGTPIRDASQMLMANNMALAHHGASPAVQGFSNGLYSRGQSQDLHMIGLVPQQLEASLYGTPITSSRNSSNQYIHPQGLSHYPADVWTKGNDNQTEKPAMHSTDFGNSFVSENCNISLDQVRMSDGASKQFFHERILPENFQQVNALQRNASANEFNGRQGQGGWPGNMTQYDPSQGLTALDPLEQKILFNSDDNSWNASFGRKADTDTGGFGNSLEFADYESSFPSTQSGSWSALMQSAVAEVSSSDTGLQEEWSGLSFQNTEPSIDNQPSTFVQSGNQQTGWVDKPQLLVNDSDMSSDFPGFQQSGFQFSIKQREGMRSDSSHESVQQSPKMAPKWLDSSSRQNQPIEESHTIPHLETTWPLQSLMQSDGNVQRQNISSHNNSHQPDNELIRRNTESPSPSGNTTMNIFDDGNSININGAVYAGKGSEAYRTSLNYHQREDSNDSYHSNASQPTITDTENEARENVWRHARGNRKASGQVLCQDVSRGSSCHQQGYVAQFNFVGDASDNTVDMEKGRLPGTRRNSKPSEEVPLRGNVGANVSVSFDRSAGIYGSNLTPETRQNMLELLQKVDYTGEQRTVTHFSSTDSSSILDIPEPETPETSMAKSHDQYSGSQRFGLRLAPPSQQSPTSNHFFSLQSPSQSGNSAPTSSSVLRLRNQLYRQPVAIESPKATFPGMANGLPQFIHDNSQGISQPVSMNFGRQFPFLEDVPGNHPSLTPSLQLGSSTLPNLWTNLQSQPGPSGTEPSNLSSGFPISGDSPNTNLQTYPWAAKKLTVSRESGVMSVNSQGFDYGVEHPEKKRSQQQQQIHLDTGDQVSHAAGLFQQKNYENAWHADKQTTAVAATDLEAFGRSLKPSNLHQNYSLLHQLPAVAGHHMMYGQNSGVKDPMNSGPNVATRLDAFPHRDVKMLSFDEPTKDSWEMAKGGRSSSQTDSTCDNMAPIRTEHSQSSFQTVPSWFKHYGALQNSQMPMYEEGTVKNSAQQFPFRIPFENSPMVQLSAAGGSQVTAATLAVGKSPPPSVLSPEAITWNLSSTSSSKRKIVTTELPWHKEVTHSSKRVHSISEAELEWAQAANRFLEKVENGAEMVEEAQPFVRCRRRLVLTTQVMQQLFRPPPAAILSADATSNYDSVACVAAKLALGDACNLASCPRSDSGLFSEGCDLISEKPKTSERIGEEYFSKIVEDFISRAKKLESDLFSLEKIASIADLRVECQEMERFCIQNRFVKFHSRVQPDGAETSSSNGKNVTVPKSLPQRYVTAFPMPVAVPDEIEYKKGLASRRTGH</sequence>
<organism evidence="1 2">
    <name type="scientific">Vaccinium darrowii</name>
    <dbReference type="NCBI Taxonomy" id="229202"/>
    <lineage>
        <taxon>Eukaryota</taxon>
        <taxon>Viridiplantae</taxon>
        <taxon>Streptophyta</taxon>
        <taxon>Embryophyta</taxon>
        <taxon>Tracheophyta</taxon>
        <taxon>Spermatophyta</taxon>
        <taxon>Magnoliopsida</taxon>
        <taxon>eudicotyledons</taxon>
        <taxon>Gunneridae</taxon>
        <taxon>Pentapetalae</taxon>
        <taxon>asterids</taxon>
        <taxon>Ericales</taxon>
        <taxon>Ericaceae</taxon>
        <taxon>Vaccinioideae</taxon>
        <taxon>Vaccinieae</taxon>
        <taxon>Vaccinium</taxon>
    </lineage>
</organism>
<accession>A0ACB7Y3D1</accession>
<dbReference type="Proteomes" id="UP000828048">
    <property type="component" value="Chromosome 5"/>
</dbReference>
<gene>
    <name evidence="1" type="ORF">Vadar_026051</name>
</gene>